<evidence type="ECO:0000313" key="3">
    <source>
        <dbReference type="Proteomes" id="UP000054695"/>
    </source>
</evidence>
<keyword evidence="1" id="KW-1133">Transmembrane helix</keyword>
<feature type="transmembrane region" description="Helical" evidence="1">
    <location>
        <begin position="212"/>
        <end position="232"/>
    </location>
</feature>
<keyword evidence="1" id="KW-0472">Membrane</keyword>
<dbReference type="AlphaFoldDB" id="A0A0W0RX32"/>
<dbReference type="STRING" id="447.Lboz_0762"/>
<gene>
    <name evidence="2" type="ORF">Lboz_0762</name>
</gene>
<feature type="transmembrane region" description="Helical" evidence="1">
    <location>
        <begin position="185"/>
        <end position="205"/>
    </location>
</feature>
<keyword evidence="1" id="KW-0812">Transmembrane</keyword>
<reference evidence="2 3" key="1">
    <citation type="submission" date="2015-11" db="EMBL/GenBank/DDBJ databases">
        <title>Genomic analysis of 38 Legionella species identifies large and diverse effector repertoires.</title>
        <authorList>
            <person name="Burstein D."/>
            <person name="Amaro F."/>
            <person name="Zusman T."/>
            <person name="Lifshitz Z."/>
            <person name="Cohen O."/>
            <person name="Gilbert J.A."/>
            <person name="Pupko T."/>
            <person name="Shuman H.A."/>
            <person name="Segal G."/>
        </authorList>
    </citation>
    <scope>NUCLEOTIDE SEQUENCE [LARGE SCALE GENOMIC DNA]</scope>
    <source>
        <strain evidence="2 3">WIGA</strain>
    </source>
</reference>
<dbReference type="Pfam" id="PF14023">
    <property type="entry name" value="Bestrophin-like"/>
    <property type="match status" value="1"/>
</dbReference>
<dbReference type="EMBL" id="LNXU01000008">
    <property type="protein sequence ID" value="KTC75662.1"/>
    <property type="molecule type" value="Genomic_DNA"/>
</dbReference>
<evidence type="ECO:0008006" key="4">
    <source>
        <dbReference type="Google" id="ProtNLM"/>
    </source>
</evidence>
<proteinExistence type="predicted"/>
<protein>
    <recommendedName>
        <fullName evidence="4">DUF4239 domain-containing protein</fullName>
    </recommendedName>
</protein>
<dbReference type="OrthoDB" id="5638028at2"/>
<dbReference type="PATRIC" id="fig|447.4.peg.824"/>
<name>A0A0W0RX32_LEGBO</name>
<organism evidence="2 3">
    <name type="scientific">Legionella bozemanae</name>
    <name type="common">Fluoribacter bozemanae</name>
    <dbReference type="NCBI Taxonomy" id="447"/>
    <lineage>
        <taxon>Bacteria</taxon>
        <taxon>Pseudomonadati</taxon>
        <taxon>Pseudomonadota</taxon>
        <taxon>Gammaproteobacteria</taxon>
        <taxon>Legionellales</taxon>
        <taxon>Legionellaceae</taxon>
        <taxon>Legionella</taxon>
    </lineage>
</organism>
<comment type="caution">
    <text evidence="2">The sequence shown here is derived from an EMBL/GenBank/DDBJ whole genome shotgun (WGS) entry which is preliminary data.</text>
</comment>
<dbReference type="InterPro" id="IPR025333">
    <property type="entry name" value="DUF4239"/>
</dbReference>
<feature type="transmembrane region" description="Helical" evidence="1">
    <location>
        <begin position="12"/>
        <end position="32"/>
    </location>
</feature>
<dbReference type="Proteomes" id="UP000054695">
    <property type="component" value="Unassembled WGS sequence"/>
</dbReference>
<accession>A0A0W0RX32</accession>
<evidence type="ECO:0000313" key="2">
    <source>
        <dbReference type="EMBL" id="KTC75662.1"/>
    </source>
</evidence>
<keyword evidence="3" id="KW-1185">Reference proteome</keyword>
<dbReference type="RefSeq" id="WP_058458454.1">
    <property type="nucleotide sequence ID" value="NZ_CAAAIY010000028.1"/>
</dbReference>
<evidence type="ECO:0000256" key="1">
    <source>
        <dbReference type="SAM" id="Phobius"/>
    </source>
</evidence>
<feature type="transmembrane region" description="Helical" evidence="1">
    <location>
        <begin position="48"/>
        <end position="69"/>
    </location>
</feature>
<sequence length="263" mass="30164">MLRTLVAHIYPPFIFLFWITFFLILTKVLFSYKRKTMHITAEMHGTRLVVSIIGGLFSIFLGFVTFISWTNYKEATGLVAQETTQIYTTWENSRGFPSSIFQNIDKLLHAYVLSILNDEWPSMKKGKASSITQDASNALYSEFLKYHPSDSYIQSFYNRAISSLNAATEARNQRINMLHVIIPTAWYLMILIGTFTIIFVSIFLLEGIFVEICIHVMLCIFLSFYLTAIIILSHPLSGLITISNQPYKALMSKMDVDFRVSSQ</sequence>